<evidence type="ECO:0000313" key="3">
    <source>
        <dbReference type="Proteomes" id="UP001295423"/>
    </source>
</evidence>
<reference evidence="2" key="1">
    <citation type="submission" date="2023-08" db="EMBL/GenBank/DDBJ databases">
        <authorList>
            <person name="Audoor S."/>
            <person name="Bilcke G."/>
        </authorList>
    </citation>
    <scope>NUCLEOTIDE SEQUENCE</scope>
</reference>
<keyword evidence="3" id="KW-1185">Reference proteome</keyword>
<evidence type="ECO:0000313" key="2">
    <source>
        <dbReference type="EMBL" id="CAJ1948615.1"/>
    </source>
</evidence>
<sequence length="471" mass="52638">MQSSLPVTTKGEKKKVNFRNSISRGSKEFNIKQGSKELTVNTPNVHSLVRQREHEIVRKGFTTIELPQNVDKLEELNSDLLSVKRLVDKQIAKQANLLHGLSIRIYHNTQLAHVKLRSEEFTFLSCMTMRKVKAAQHEYMEALLILKGLEAFRTHLSYGLVNAKTATRDLAAIQGAHGSPKAGTVRKPKGRRSSYSDESLMKQLKKKEFFPILETQPDGTALFIYSDTAPFCNHAVALHRTKEIATEGYSMVKLPSGYSKLNNPCAETKHAFGLVQQARQDQVLALKRHVVKLQVAVDIAERYFIAGHERLSAKGMKKVKFIQQEYLHILRLIEAFKAFEGHLQYGFMNLDTIEDDIEEIKSVPSSKTPCTECDEDLVTQLMDQKFFPMLFPLLGGGVKIHYSHNPPKDRSSPSSPNSNSQDSRPSIPNARRLSVGNMAGAGKAPGKAGRRPSLSGIVNRPASARRLRATG</sequence>
<evidence type="ECO:0000256" key="1">
    <source>
        <dbReference type="SAM" id="MobiDB-lite"/>
    </source>
</evidence>
<name>A0AAD2PU77_9STRA</name>
<protein>
    <submittedName>
        <fullName evidence="2">Uncharacterized protein</fullName>
    </submittedName>
</protein>
<comment type="caution">
    <text evidence="2">The sequence shown here is derived from an EMBL/GenBank/DDBJ whole genome shotgun (WGS) entry which is preliminary data.</text>
</comment>
<dbReference type="EMBL" id="CAKOGP040001747">
    <property type="protein sequence ID" value="CAJ1948615.1"/>
    <property type="molecule type" value="Genomic_DNA"/>
</dbReference>
<dbReference type="Proteomes" id="UP001295423">
    <property type="component" value="Unassembled WGS sequence"/>
</dbReference>
<organism evidence="2 3">
    <name type="scientific">Cylindrotheca closterium</name>
    <dbReference type="NCBI Taxonomy" id="2856"/>
    <lineage>
        <taxon>Eukaryota</taxon>
        <taxon>Sar</taxon>
        <taxon>Stramenopiles</taxon>
        <taxon>Ochrophyta</taxon>
        <taxon>Bacillariophyta</taxon>
        <taxon>Bacillariophyceae</taxon>
        <taxon>Bacillariophycidae</taxon>
        <taxon>Bacillariales</taxon>
        <taxon>Bacillariaceae</taxon>
        <taxon>Cylindrotheca</taxon>
    </lineage>
</organism>
<accession>A0AAD2PU77</accession>
<gene>
    <name evidence="2" type="ORF">CYCCA115_LOCUS11705</name>
</gene>
<dbReference type="AlphaFoldDB" id="A0AAD2PU77"/>
<feature type="region of interest" description="Disordered" evidence="1">
    <location>
        <begin position="402"/>
        <end position="471"/>
    </location>
</feature>
<proteinExistence type="predicted"/>
<feature type="compositionally biased region" description="Low complexity" evidence="1">
    <location>
        <begin position="412"/>
        <end position="426"/>
    </location>
</feature>